<keyword evidence="3" id="KW-0378">Hydrolase</keyword>
<feature type="region of interest" description="Disordered" evidence="4">
    <location>
        <begin position="260"/>
        <end position="326"/>
    </location>
</feature>
<dbReference type="InterPro" id="IPR051201">
    <property type="entry name" value="Chloro_Bact_Ser_Proteases"/>
</dbReference>
<comment type="similarity">
    <text evidence="1">Belongs to the peptidase S1C family.</text>
</comment>
<dbReference type="Gene3D" id="2.40.10.10">
    <property type="entry name" value="Trypsin-like serine proteases"/>
    <property type="match status" value="2"/>
</dbReference>
<evidence type="ECO:0000256" key="1">
    <source>
        <dbReference type="ARBA" id="ARBA00010541"/>
    </source>
</evidence>
<dbReference type="SUPFAM" id="SSF50494">
    <property type="entry name" value="Trypsin-like serine proteases"/>
    <property type="match status" value="1"/>
</dbReference>
<feature type="domain" description="PDZ" evidence="5">
    <location>
        <begin position="321"/>
        <end position="374"/>
    </location>
</feature>
<dbReference type="Gene3D" id="2.30.42.10">
    <property type="match status" value="1"/>
</dbReference>
<gene>
    <name evidence="6" type="ORF">DM826_10365</name>
</gene>
<dbReference type="Pfam" id="PF13365">
    <property type="entry name" value="Trypsin_2"/>
    <property type="match status" value="1"/>
</dbReference>
<dbReference type="InterPro" id="IPR001478">
    <property type="entry name" value="PDZ"/>
</dbReference>
<evidence type="ECO:0000313" key="7">
    <source>
        <dbReference type="Proteomes" id="UP000276588"/>
    </source>
</evidence>
<sequence length="380" mass="38785">MEQTRRALLASVATGAAAVAGCAAPQGTDSEGGESPYTRVYNEVLPAVVVVHVAENDRKVGQGSGFAIDPRTIVTNHHVVDPGSEVTVRLADGQWADASVVGSDRHSDLAVLELDSSVSVPKTLSFVTEPTPVGAEVVAIGAPFGLSESLSRGIVSARGRSVQGLSRFSIPAAIQTDTEVNSGSSGGPLVDLAGDVAGVVFASQGGNVGFAVSAELATRVIPELRETGSYDHSYLGVTILTVEPQIADANGLDRPRGVLVVETTDGGPSDGILQPSITGSDDADSDSDDSNDSDADDPPTNGSEPTPDEPTPDQPQSGAAAIPTGGDVILAIGGSEIDNTDELSRVLALETRPGQTVPIRVLRDGEEIVVDVTLGKLPDA</sequence>
<dbReference type="PROSITE" id="PS51257">
    <property type="entry name" value="PROKAR_LIPOPROTEIN"/>
    <property type="match status" value="1"/>
</dbReference>
<dbReference type="Pfam" id="PF13180">
    <property type="entry name" value="PDZ_2"/>
    <property type="match status" value="1"/>
</dbReference>
<evidence type="ECO:0000256" key="3">
    <source>
        <dbReference type="ARBA" id="ARBA00022801"/>
    </source>
</evidence>
<dbReference type="Proteomes" id="UP000276588">
    <property type="component" value="Unassembled WGS sequence"/>
</dbReference>
<evidence type="ECO:0000256" key="2">
    <source>
        <dbReference type="ARBA" id="ARBA00022670"/>
    </source>
</evidence>
<dbReference type="AlphaFoldDB" id="A0A3A6PNP1"/>
<dbReference type="PRINTS" id="PR00834">
    <property type="entry name" value="PROTEASES2C"/>
</dbReference>
<name>A0A3A6PNP1_9EURY</name>
<evidence type="ECO:0000313" key="6">
    <source>
        <dbReference type="EMBL" id="RJX42052.1"/>
    </source>
</evidence>
<dbReference type="InterPro" id="IPR036034">
    <property type="entry name" value="PDZ_sf"/>
</dbReference>
<dbReference type="SUPFAM" id="SSF50156">
    <property type="entry name" value="PDZ domain-like"/>
    <property type="match status" value="2"/>
</dbReference>
<dbReference type="InterPro" id="IPR009003">
    <property type="entry name" value="Peptidase_S1_PA"/>
</dbReference>
<proteinExistence type="inferred from homology"/>
<dbReference type="PANTHER" id="PTHR43343:SF3">
    <property type="entry name" value="PROTEASE DO-LIKE 8, CHLOROPLASTIC"/>
    <property type="match status" value="1"/>
</dbReference>
<dbReference type="OrthoDB" id="350578at2157"/>
<dbReference type="InterPro" id="IPR043504">
    <property type="entry name" value="Peptidase_S1_PA_chymotrypsin"/>
</dbReference>
<comment type="caution">
    <text evidence="6">The sequence shown here is derived from an EMBL/GenBank/DDBJ whole genome shotgun (WGS) entry which is preliminary data.</text>
</comment>
<organism evidence="6 7">
    <name type="scientific">Halonotius aquaticus</name>
    <dbReference type="NCBI Taxonomy" id="2216978"/>
    <lineage>
        <taxon>Archaea</taxon>
        <taxon>Methanobacteriati</taxon>
        <taxon>Methanobacteriota</taxon>
        <taxon>Stenosarchaea group</taxon>
        <taxon>Halobacteria</taxon>
        <taxon>Halobacteriales</taxon>
        <taxon>Haloferacaceae</taxon>
        <taxon>Halonotius</taxon>
    </lineage>
</organism>
<dbReference type="EMBL" id="QKNY01000018">
    <property type="protein sequence ID" value="RJX42052.1"/>
    <property type="molecule type" value="Genomic_DNA"/>
</dbReference>
<dbReference type="RefSeq" id="WP_120103364.1">
    <property type="nucleotide sequence ID" value="NZ_QKNY01000018.1"/>
</dbReference>
<keyword evidence="7" id="KW-1185">Reference proteome</keyword>
<keyword evidence="2 6" id="KW-0645">Protease</keyword>
<dbReference type="GO" id="GO:0004252">
    <property type="term" value="F:serine-type endopeptidase activity"/>
    <property type="evidence" value="ECO:0007669"/>
    <property type="project" value="InterPro"/>
</dbReference>
<dbReference type="PANTHER" id="PTHR43343">
    <property type="entry name" value="PEPTIDASE S12"/>
    <property type="match status" value="1"/>
</dbReference>
<feature type="compositionally biased region" description="Acidic residues" evidence="4">
    <location>
        <begin position="281"/>
        <end position="297"/>
    </location>
</feature>
<protein>
    <submittedName>
        <fullName evidence="6">Serine protease</fullName>
    </submittedName>
</protein>
<accession>A0A3A6PNP1</accession>
<reference evidence="6 7" key="1">
    <citation type="submission" date="2018-06" db="EMBL/GenBank/DDBJ databases">
        <title>Halonotius sp. F13-13 a new haloarchaeeon isolated from a solar saltern from Isla Cristina, Huelva, Spain.</title>
        <authorList>
            <person name="Duran-Viseras A."/>
            <person name="Sanchez-Porro C."/>
            <person name="Ventosa A."/>
        </authorList>
    </citation>
    <scope>NUCLEOTIDE SEQUENCE [LARGE SCALE GENOMIC DNA]</scope>
    <source>
        <strain evidence="6 7">F13-13</strain>
    </source>
</reference>
<dbReference type="GO" id="GO:0006508">
    <property type="term" value="P:proteolysis"/>
    <property type="evidence" value="ECO:0007669"/>
    <property type="project" value="UniProtKB-KW"/>
</dbReference>
<evidence type="ECO:0000259" key="5">
    <source>
        <dbReference type="Pfam" id="PF13180"/>
    </source>
</evidence>
<dbReference type="InterPro" id="IPR001940">
    <property type="entry name" value="Peptidase_S1C"/>
</dbReference>
<evidence type="ECO:0000256" key="4">
    <source>
        <dbReference type="SAM" id="MobiDB-lite"/>
    </source>
</evidence>